<feature type="domain" description="Amidohydrolase-related" evidence="1">
    <location>
        <begin position="56"/>
        <end position="230"/>
    </location>
</feature>
<dbReference type="InterPro" id="IPR051781">
    <property type="entry name" value="Metallo-dep_Hydrolase"/>
</dbReference>
<dbReference type="Gene3D" id="2.30.40.10">
    <property type="entry name" value="Urease, subunit C, domain 1"/>
    <property type="match status" value="1"/>
</dbReference>
<dbReference type="Gene3D" id="3.20.20.140">
    <property type="entry name" value="Metal-dependent hydrolases"/>
    <property type="match status" value="2"/>
</dbReference>
<dbReference type="SUPFAM" id="SSF51338">
    <property type="entry name" value="Composite domain of metallo-dependent hydrolases"/>
    <property type="match status" value="1"/>
</dbReference>
<evidence type="ECO:0000313" key="3">
    <source>
        <dbReference type="Proteomes" id="UP000235371"/>
    </source>
</evidence>
<dbReference type="GeneID" id="36593791"/>
<dbReference type="PANTHER" id="PTHR43135">
    <property type="entry name" value="ALPHA-D-RIBOSE 1-METHYLPHOSPHONATE 5-TRIPHOSPHATE DIPHOSPHATASE"/>
    <property type="match status" value="1"/>
</dbReference>
<accession>A0A2J6THA4</accession>
<dbReference type="RefSeq" id="XP_024739320.1">
    <property type="nucleotide sequence ID" value="XM_024885714.1"/>
</dbReference>
<dbReference type="STRING" id="1095630.A0A2J6THA4"/>
<sequence length="278" mass="29242">MESGVYLEASLIISGCGEPIKDAAVVIHDDKIDQNDGGAGRGYAALVSSAARAGARISKDLEKTLFAGLTSVRGVGGYVGEISPAIEDGPISINMTAGHGDIHNLPLRQILKACTSGRVFSEIDIVLDAQFSPEELKVMLDEAAGARRAVATHCHAKEGIMNALNTGVKTIEHGSYLGEECVPLMKQKDVFVVTASAGKLSQVAVHSRKVYKLAIQSGVKIAIGTDQATSVDGTYNSHERYDADITAVSGNPLENIDLLSEAANNTHVWKGGRLSKSS</sequence>
<dbReference type="InterPro" id="IPR032466">
    <property type="entry name" value="Metal_Hydrolase"/>
</dbReference>
<dbReference type="InterPro" id="IPR011059">
    <property type="entry name" value="Metal-dep_hydrolase_composite"/>
</dbReference>
<evidence type="ECO:0000313" key="2">
    <source>
        <dbReference type="EMBL" id="PMD62416.1"/>
    </source>
</evidence>
<protein>
    <recommendedName>
        <fullName evidence="1">Amidohydrolase-related domain-containing protein</fullName>
    </recommendedName>
</protein>
<keyword evidence="3" id="KW-1185">Reference proteome</keyword>
<dbReference type="Pfam" id="PF01979">
    <property type="entry name" value="Amidohydro_1"/>
    <property type="match status" value="1"/>
</dbReference>
<proteinExistence type="predicted"/>
<dbReference type="GO" id="GO:0016810">
    <property type="term" value="F:hydrolase activity, acting on carbon-nitrogen (but not peptide) bonds"/>
    <property type="evidence" value="ECO:0007669"/>
    <property type="project" value="InterPro"/>
</dbReference>
<reference evidence="2 3" key="1">
    <citation type="submission" date="2016-04" db="EMBL/GenBank/DDBJ databases">
        <title>A degradative enzymes factory behind the ericoid mycorrhizal symbiosis.</title>
        <authorList>
            <consortium name="DOE Joint Genome Institute"/>
            <person name="Martino E."/>
            <person name="Morin E."/>
            <person name="Grelet G."/>
            <person name="Kuo A."/>
            <person name="Kohler A."/>
            <person name="Daghino S."/>
            <person name="Barry K."/>
            <person name="Choi C."/>
            <person name="Cichocki N."/>
            <person name="Clum A."/>
            <person name="Copeland A."/>
            <person name="Hainaut M."/>
            <person name="Haridas S."/>
            <person name="Labutti K."/>
            <person name="Lindquist E."/>
            <person name="Lipzen A."/>
            <person name="Khouja H.-R."/>
            <person name="Murat C."/>
            <person name="Ohm R."/>
            <person name="Olson A."/>
            <person name="Spatafora J."/>
            <person name="Veneault-Fourrey C."/>
            <person name="Henrissat B."/>
            <person name="Grigoriev I."/>
            <person name="Martin F."/>
            <person name="Perotto S."/>
        </authorList>
    </citation>
    <scope>NUCLEOTIDE SEQUENCE [LARGE SCALE GENOMIC DNA]</scope>
    <source>
        <strain evidence="2 3">E</strain>
    </source>
</reference>
<gene>
    <name evidence="2" type="ORF">K444DRAFT_651528</name>
</gene>
<name>A0A2J6THA4_9HELO</name>
<dbReference type="AlphaFoldDB" id="A0A2J6THA4"/>
<dbReference type="OrthoDB" id="194468at2759"/>
<dbReference type="InParanoid" id="A0A2J6THA4"/>
<dbReference type="SUPFAM" id="SSF51556">
    <property type="entry name" value="Metallo-dependent hydrolases"/>
    <property type="match status" value="1"/>
</dbReference>
<dbReference type="PANTHER" id="PTHR43135:SF3">
    <property type="entry name" value="ALPHA-D-RIBOSE 1-METHYLPHOSPHONATE 5-TRIPHOSPHATE DIPHOSPHATASE"/>
    <property type="match status" value="1"/>
</dbReference>
<dbReference type="InterPro" id="IPR006680">
    <property type="entry name" value="Amidohydro-rel"/>
</dbReference>
<dbReference type="EMBL" id="KZ613783">
    <property type="protein sequence ID" value="PMD62416.1"/>
    <property type="molecule type" value="Genomic_DNA"/>
</dbReference>
<evidence type="ECO:0000259" key="1">
    <source>
        <dbReference type="Pfam" id="PF01979"/>
    </source>
</evidence>
<dbReference type="Proteomes" id="UP000235371">
    <property type="component" value="Unassembled WGS sequence"/>
</dbReference>
<organism evidence="2 3">
    <name type="scientific">Hyaloscypha bicolor E</name>
    <dbReference type="NCBI Taxonomy" id="1095630"/>
    <lineage>
        <taxon>Eukaryota</taxon>
        <taxon>Fungi</taxon>
        <taxon>Dikarya</taxon>
        <taxon>Ascomycota</taxon>
        <taxon>Pezizomycotina</taxon>
        <taxon>Leotiomycetes</taxon>
        <taxon>Helotiales</taxon>
        <taxon>Hyaloscyphaceae</taxon>
        <taxon>Hyaloscypha</taxon>
        <taxon>Hyaloscypha bicolor</taxon>
    </lineage>
</organism>